<dbReference type="RefSeq" id="WP_216878215.1">
    <property type="nucleotide sequence ID" value="NZ_JAERQM010000007.1"/>
</dbReference>
<keyword evidence="3" id="KW-1185">Reference proteome</keyword>
<gene>
    <name evidence="2" type="ORF">JJQ90_20900</name>
</gene>
<keyword evidence="1" id="KW-0472">Membrane</keyword>
<dbReference type="Proteomes" id="UP000689967">
    <property type="component" value="Unassembled WGS sequence"/>
</dbReference>
<keyword evidence="1" id="KW-1133">Transmembrane helix</keyword>
<accession>A0ABS6HEF4</accession>
<feature type="transmembrane region" description="Helical" evidence="1">
    <location>
        <begin position="42"/>
        <end position="64"/>
    </location>
</feature>
<evidence type="ECO:0000313" key="3">
    <source>
        <dbReference type="Proteomes" id="UP000689967"/>
    </source>
</evidence>
<proteinExistence type="predicted"/>
<evidence type="ECO:0000313" key="2">
    <source>
        <dbReference type="EMBL" id="MBU8546192.1"/>
    </source>
</evidence>
<evidence type="ECO:0000256" key="1">
    <source>
        <dbReference type="SAM" id="Phobius"/>
    </source>
</evidence>
<organism evidence="2 3">
    <name type="scientific">Falsiroseomonas oleicola</name>
    <dbReference type="NCBI Taxonomy" id="2801474"/>
    <lineage>
        <taxon>Bacteria</taxon>
        <taxon>Pseudomonadati</taxon>
        <taxon>Pseudomonadota</taxon>
        <taxon>Alphaproteobacteria</taxon>
        <taxon>Acetobacterales</taxon>
        <taxon>Roseomonadaceae</taxon>
        <taxon>Falsiroseomonas</taxon>
    </lineage>
</organism>
<dbReference type="EMBL" id="JAERQM010000007">
    <property type="protein sequence ID" value="MBU8546192.1"/>
    <property type="molecule type" value="Genomic_DNA"/>
</dbReference>
<name>A0ABS6HEF4_9PROT</name>
<reference evidence="2 3" key="1">
    <citation type="submission" date="2021-01" db="EMBL/GenBank/DDBJ databases">
        <title>Roseomonas sp. nov, a bacterium isolated from an oil production mixture in Yumen Oilfield.</title>
        <authorList>
            <person name="Wu D."/>
        </authorList>
    </citation>
    <scope>NUCLEOTIDE SEQUENCE [LARGE SCALE GENOMIC DNA]</scope>
    <source>
        <strain evidence="2 3">ROY-5-3</strain>
    </source>
</reference>
<sequence length="65" mass="6823">MRAVWFAGFTLIGLLLLGAGFGRALLATLALLALRLTPVPPPIIYGLGATIFALGLLQWATGLLF</sequence>
<comment type="caution">
    <text evidence="2">The sequence shown here is derived from an EMBL/GenBank/DDBJ whole genome shotgun (WGS) entry which is preliminary data.</text>
</comment>
<protein>
    <submittedName>
        <fullName evidence="2">Uncharacterized protein</fullName>
    </submittedName>
</protein>
<keyword evidence="1" id="KW-0812">Transmembrane</keyword>